<gene>
    <name evidence="3" type="ORF">PISL3812_01588</name>
</gene>
<feature type="chain" id="PRO_5006711147" evidence="2">
    <location>
        <begin position="20"/>
        <end position="199"/>
    </location>
</feature>
<dbReference type="GO" id="GO:0005509">
    <property type="term" value="F:calcium ion binding"/>
    <property type="evidence" value="ECO:0007669"/>
    <property type="project" value="TreeGrafter"/>
</dbReference>
<accession>A0A0U1LPQ0</accession>
<dbReference type="EMBL" id="CVMT01000001">
    <property type="protein sequence ID" value="CRG84286.1"/>
    <property type="molecule type" value="Genomic_DNA"/>
</dbReference>
<keyword evidence="1 2" id="KW-0732">Signal</keyword>
<feature type="signal peptide" evidence="2">
    <location>
        <begin position="1"/>
        <end position="19"/>
    </location>
</feature>
<name>A0A0U1LPQ0_TALIS</name>
<dbReference type="OrthoDB" id="289247at2759"/>
<dbReference type="PANTHER" id="PTHR19237:SF20">
    <property type="entry name" value="NUCLEOBINDIN 1"/>
    <property type="match status" value="1"/>
</dbReference>
<proteinExistence type="predicted"/>
<dbReference type="SUPFAM" id="SSF47473">
    <property type="entry name" value="EF-hand"/>
    <property type="match status" value="1"/>
</dbReference>
<evidence type="ECO:0000256" key="1">
    <source>
        <dbReference type="ARBA" id="ARBA00022729"/>
    </source>
</evidence>
<sequence length="199" mass="23285">MRGIVTALLALATVAYSHGNHDQEDTSVEKDWATRHMKEEHHINNFDPASFFTLHDYDNSGAWSPEEIRKTYGLLDPSNSHVTESQKEALVRDVLSQFDPAGTGSISRDEWMRQTQAGKRLPDFGYGPGHHGDIEYEYEIHHFERYHSENDREEDLNHPEDIEHFRLHDEMELAEQKLERLEKMQIVEANIPQKFFRNK</sequence>
<keyword evidence="4" id="KW-1185">Reference proteome</keyword>
<dbReference type="Gene3D" id="1.10.238.10">
    <property type="entry name" value="EF-hand"/>
    <property type="match status" value="1"/>
</dbReference>
<dbReference type="OMA" id="ADWMTKH"/>
<dbReference type="AlphaFoldDB" id="A0A0U1LPQ0"/>
<dbReference type="InterPro" id="IPR040250">
    <property type="entry name" value="Nucleobindin"/>
</dbReference>
<protein>
    <submittedName>
        <fullName evidence="3">Putative calcium-binding protein C613,03</fullName>
    </submittedName>
</protein>
<dbReference type="GO" id="GO:0005793">
    <property type="term" value="C:endoplasmic reticulum-Golgi intermediate compartment"/>
    <property type="evidence" value="ECO:0007669"/>
    <property type="project" value="TreeGrafter"/>
</dbReference>
<dbReference type="InterPro" id="IPR011992">
    <property type="entry name" value="EF-hand-dom_pair"/>
</dbReference>
<reference evidence="3 4" key="1">
    <citation type="submission" date="2015-04" db="EMBL/GenBank/DDBJ databases">
        <authorList>
            <person name="Syromyatnikov M.Y."/>
            <person name="Popov V.N."/>
        </authorList>
    </citation>
    <scope>NUCLEOTIDE SEQUENCE [LARGE SCALE GENOMIC DNA]</scope>
    <source>
        <strain evidence="3">WF-38-12</strain>
    </source>
</reference>
<evidence type="ECO:0000256" key="2">
    <source>
        <dbReference type="SAM" id="SignalP"/>
    </source>
</evidence>
<dbReference type="PANTHER" id="PTHR19237">
    <property type="entry name" value="NUCLEOBINDIN"/>
    <property type="match status" value="1"/>
</dbReference>
<dbReference type="Proteomes" id="UP000054383">
    <property type="component" value="Unassembled WGS sequence"/>
</dbReference>
<organism evidence="3 4">
    <name type="scientific">Talaromyces islandicus</name>
    <name type="common">Penicillium islandicum</name>
    <dbReference type="NCBI Taxonomy" id="28573"/>
    <lineage>
        <taxon>Eukaryota</taxon>
        <taxon>Fungi</taxon>
        <taxon>Dikarya</taxon>
        <taxon>Ascomycota</taxon>
        <taxon>Pezizomycotina</taxon>
        <taxon>Eurotiomycetes</taxon>
        <taxon>Eurotiomycetidae</taxon>
        <taxon>Eurotiales</taxon>
        <taxon>Trichocomaceae</taxon>
        <taxon>Talaromyces</taxon>
        <taxon>Talaromyces sect. Islandici</taxon>
    </lineage>
</organism>
<evidence type="ECO:0000313" key="4">
    <source>
        <dbReference type="Proteomes" id="UP000054383"/>
    </source>
</evidence>
<evidence type="ECO:0000313" key="3">
    <source>
        <dbReference type="EMBL" id="CRG84286.1"/>
    </source>
</evidence>